<dbReference type="PANTHER" id="PTHR43319">
    <property type="entry name" value="BETA-LACTAMASE-RELATED"/>
    <property type="match status" value="1"/>
</dbReference>
<feature type="non-terminal residue" evidence="2">
    <location>
        <position position="80"/>
    </location>
</feature>
<dbReference type="Pfam" id="PF00144">
    <property type="entry name" value="Beta-lactamase"/>
    <property type="match status" value="1"/>
</dbReference>
<dbReference type="Proteomes" id="UP000663873">
    <property type="component" value="Unassembled WGS sequence"/>
</dbReference>
<evidence type="ECO:0000313" key="2">
    <source>
        <dbReference type="EMBL" id="CAF4941284.1"/>
    </source>
</evidence>
<dbReference type="PANTHER" id="PTHR43319:SF3">
    <property type="entry name" value="BETA-LACTAMASE-RELATED DOMAIN-CONTAINING PROTEIN"/>
    <property type="match status" value="1"/>
</dbReference>
<proteinExistence type="predicted"/>
<dbReference type="InterPro" id="IPR001466">
    <property type="entry name" value="Beta-lactam-related"/>
</dbReference>
<evidence type="ECO:0000259" key="1">
    <source>
        <dbReference type="Pfam" id="PF00144"/>
    </source>
</evidence>
<comment type="caution">
    <text evidence="2">The sequence shown here is derived from an EMBL/GenBank/DDBJ whole genome shotgun (WGS) entry which is preliminary data.</text>
</comment>
<name>A0A821XHZ3_9BILA</name>
<reference evidence="2" key="1">
    <citation type="submission" date="2021-02" db="EMBL/GenBank/DDBJ databases">
        <authorList>
            <person name="Nowell W R."/>
        </authorList>
    </citation>
    <scope>NUCLEOTIDE SEQUENCE</scope>
</reference>
<gene>
    <name evidence="2" type="ORF">UJA718_LOCUS47335</name>
</gene>
<dbReference type="SUPFAM" id="SSF56601">
    <property type="entry name" value="beta-lactamase/transpeptidase-like"/>
    <property type="match status" value="1"/>
</dbReference>
<accession>A0A821XHZ3</accession>
<keyword evidence="3" id="KW-1185">Reference proteome</keyword>
<protein>
    <recommendedName>
        <fullName evidence="1">Beta-lactamase-related domain-containing protein</fullName>
    </recommendedName>
</protein>
<organism evidence="2 3">
    <name type="scientific">Rotaria socialis</name>
    <dbReference type="NCBI Taxonomy" id="392032"/>
    <lineage>
        <taxon>Eukaryota</taxon>
        <taxon>Metazoa</taxon>
        <taxon>Spiralia</taxon>
        <taxon>Gnathifera</taxon>
        <taxon>Rotifera</taxon>
        <taxon>Eurotatoria</taxon>
        <taxon>Bdelloidea</taxon>
        <taxon>Philodinida</taxon>
        <taxon>Philodinidae</taxon>
        <taxon>Rotaria</taxon>
    </lineage>
</organism>
<dbReference type="AlphaFoldDB" id="A0A821XHZ3"/>
<evidence type="ECO:0000313" key="3">
    <source>
        <dbReference type="Proteomes" id="UP000663873"/>
    </source>
</evidence>
<dbReference type="EMBL" id="CAJOBP010089241">
    <property type="protein sequence ID" value="CAF4941284.1"/>
    <property type="molecule type" value="Genomic_DNA"/>
</dbReference>
<dbReference type="Gene3D" id="3.40.710.10">
    <property type="entry name" value="DD-peptidase/beta-lactamase superfamily"/>
    <property type="match status" value="1"/>
</dbReference>
<feature type="domain" description="Beta-lactamase-related" evidence="1">
    <location>
        <begin position="1"/>
        <end position="80"/>
    </location>
</feature>
<sequence length="80" mass="9146">TVADILSHRSGLPLDFSPFEHYLNWTTMVNKLEQQNPLWPPGTAHGYHTVTYGWLAGELVRRVDPKGRTLGEFIRDEIAK</sequence>
<dbReference type="InterPro" id="IPR012338">
    <property type="entry name" value="Beta-lactam/transpept-like"/>
</dbReference>
<feature type="non-terminal residue" evidence="2">
    <location>
        <position position="1"/>
    </location>
</feature>
<dbReference type="InterPro" id="IPR052907">
    <property type="entry name" value="Beta-lactamase/esterase"/>
</dbReference>